<dbReference type="Pfam" id="PF13431">
    <property type="entry name" value="TPR_17"/>
    <property type="match status" value="1"/>
</dbReference>
<reference evidence="1 2" key="1">
    <citation type="submission" date="2021-03" db="EMBL/GenBank/DDBJ databases">
        <title>Complete genome of Polaribacter_sp.G4M1.</title>
        <authorList>
            <person name="Jeong S.W."/>
            <person name="Bae J.W."/>
        </authorList>
    </citation>
    <scope>NUCLEOTIDE SEQUENCE [LARGE SCALE GENOMIC DNA]</scope>
    <source>
        <strain evidence="1 2">G4M1</strain>
    </source>
</reference>
<dbReference type="Proteomes" id="UP000663935">
    <property type="component" value="Chromosome"/>
</dbReference>
<organism evidence="1 2">
    <name type="scientific">Polaribacter batillariae</name>
    <dbReference type="NCBI Taxonomy" id="2808900"/>
    <lineage>
        <taxon>Bacteria</taxon>
        <taxon>Pseudomonadati</taxon>
        <taxon>Bacteroidota</taxon>
        <taxon>Flavobacteriia</taxon>
        <taxon>Flavobacteriales</taxon>
        <taxon>Flavobacteriaceae</taxon>
    </lineage>
</organism>
<evidence type="ECO:0000313" key="1">
    <source>
        <dbReference type="EMBL" id="QTD36755.1"/>
    </source>
</evidence>
<dbReference type="RefSeq" id="WP_207970937.1">
    <property type="nucleotide sequence ID" value="NZ_CP071795.1"/>
</dbReference>
<gene>
    <name evidence="1" type="ORF">JL193_11495</name>
</gene>
<evidence type="ECO:0000313" key="2">
    <source>
        <dbReference type="Proteomes" id="UP000663935"/>
    </source>
</evidence>
<sequence length="241" mass="27943">MFSSFKKDLPYGYGIFNQQFKNLKLVWSYGQYGCYSSLLLKIPSENITLTLLANNNLLSNPARLINGDATSSLFVLSFLKNYMLGLTDMPLFEKQDAISEGFSNNEFFRKKILGQALAESYMARFNPEKLQSSVKLLKHVFTKNLNYLEYADLNLLHTLLLLKDAAHSEFNDFDTQIETIGKKLLEQEPNNPYIHSYLGTFYSRKGNKEKAKYHFESIVNAKNFSENWYIDESKKWLTENK</sequence>
<keyword evidence="2" id="KW-1185">Reference proteome</keyword>
<dbReference type="InterPro" id="IPR011990">
    <property type="entry name" value="TPR-like_helical_dom_sf"/>
</dbReference>
<accession>A0ABX7SR92</accession>
<name>A0ABX7SR92_9FLAO</name>
<dbReference type="Gene3D" id="1.25.40.10">
    <property type="entry name" value="Tetratricopeptide repeat domain"/>
    <property type="match status" value="1"/>
</dbReference>
<protein>
    <submittedName>
        <fullName evidence="1">Tetratricopeptide repeat protein</fullName>
    </submittedName>
</protein>
<dbReference type="EMBL" id="CP071795">
    <property type="protein sequence ID" value="QTD36755.1"/>
    <property type="molecule type" value="Genomic_DNA"/>
</dbReference>
<proteinExistence type="predicted"/>